<dbReference type="FunCoup" id="A0A1B4XFN0">
    <property type="interactions" value="145"/>
</dbReference>
<dbReference type="SMART" id="SM00244">
    <property type="entry name" value="PHB"/>
    <property type="match status" value="1"/>
</dbReference>
<dbReference type="CDD" id="cd03405">
    <property type="entry name" value="SPFH_HflC"/>
    <property type="match status" value="1"/>
</dbReference>
<dbReference type="NCBIfam" id="TIGR01932">
    <property type="entry name" value="hflC"/>
    <property type="match status" value="1"/>
</dbReference>
<accession>A0A1B4XFN0</accession>
<comment type="subcellular location">
    <subcellularLocation>
        <location evidence="1">Membrane</location>
        <topology evidence="1">Single-pass membrane protein</topology>
    </subcellularLocation>
</comment>
<comment type="function">
    <text evidence="6">HflC and HflK could regulate a protease.</text>
</comment>
<sequence>MNQNKLLALLGIVLLVLITVKSAVYTVDEREKVIIVRFGQVLRYDDGPGLHFKTPFLDEARYFDSRILTLDSDPQPFLTKEKKYVVVDSFVKWRIEDALKYYLTVGGQETDARRRLEQVVNSGLRDEFGKREVKTVISADRNKIMQILTEYTDREARKFGIVVTDVRIQRVDLPEEVSQSVYQRMKAERSRIANELRAQGAEAAEKIRANAERQRQVLLAEAYGKAERVRGEGDARATALYGQAYGRAPEFYSLYRSLGAYKESFRSKEDILIVDPSSDFFRYMKKPTR</sequence>
<comment type="similarity">
    <text evidence="2 6">Belongs to the band 7/mec-2 family. HflC subfamily.</text>
</comment>
<dbReference type="PANTHER" id="PTHR42911">
    <property type="entry name" value="MODULATOR OF FTSH PROTEASE HFLC"/>
    <property type="match status" value="1"/>
</dbReference>
<dbReference type="GO" id="GO:0016020">
    <property type="term" value="C:membrane"/>
    <property type="evidence" value="ECO:0007669"/>
    <property type="project" value="UniProtKB-SubCell"/>
</dbReference>
<dbReference type="KEGG" id="slim:SCL_1303"/>
<dbReference type="PRINTS" id="PR00721">
    <property type="entry name" value="STOMATIN"/>
</dbReference>
<protein>
    <recommendedName>
        <fullName evidence="6">Protein HflC</fullName>
    </recommendedName>
</protein>
<evidence type="ECO:0000256" key="4">
    <source>
        <dbReference type="ARBA" id="ARBA00022989"/>
    </source>
</evidence>
<evidence type="ECO:0000259" key="7">
    <source>
        <dbReference type="SMART" id="SM00244"/>
    </source>
</evidence>
<gene>
    <name evidence="8" type="ORF">SCL_1303</name>
</gene>
<evidence type="ECO:0000256" key="6">
    <source>
        <dbReference type="PIRNR" id="PIRNR005651"/>
    </source>
</evidence>
<keyword evidence="3" id="KW-0812">Transmembrane</keyword>
<dbReference type="PIRSF" id="PIRSF005651">
    <property type="entry name" value="HflC"/>
    <property type="match status" value="1"/>
</dbReference>
<dbReference type="Pfam" id="PF01145">
    <property type="entry name" value="Band_7"/>
    <property type="match status" value="1"/>
</dbReference>
<dbReference type="EMBL" id="AP014879">
    <property type="protein sequence ID" value="BAV33615.1"/>
    <property type="molecule type" value="Genomic_DNA"/>
</dbReference>
<evidence type="ECO:0000313" key="9">
    <source>
        <dbReference type="Proteomes" id="UP000243180"/>
    </source>
</evidence>
<dbReference type="RefSeq" id="WP_096360448.1">
    <property type="nucleotide sequence ID" value="NZ_AP014879.1"/>
</dbReference>
<reference evidence="8 9" key="1">
    <citation type="submission" date="2015-05" db="EMBL/GenBank/DDBJ databases">
        <title>Complete genome sequence of a sulfur-oxidizing gammaproteobacterium strain HA5.</title>
        <authorList>
            <person name="Miura A."/>
            <person name="Kojima H."/>
            <person name="Fukui M."/>
        </authorList>
    </citation>
    <scope>NUCLEOTIDE SEQUENCE [LARGE SCALE GENOMIC DNA]</scope>
    <source>
        <strain evidence="8 9">HA5</strain>
    </source>
</reference>
<feature type="domain" description="Band 7" evidence="7">
    <location>
        <begin position="22"/>
        <end position="185"/>
    </location>
</feature>
<evidence type="ECO:0000256" key="1">
    <source>
        <dbReference type="ARBA" id="ARBA00004167"/>
    </source>
</evidence>
<dbReference type="InterPro" id="IPR010200">
    <property type="entry name" value="HflC"/>
</dbReference>
<keyword evidence="9" id="KW-1185">Reference proteome</keyword>
<organism evidence="8 9">
    <name type="scientific">Sulfuricaulis limicola</name>
    <dbReference type="NCBI Taxonomy" id="1620215"/>
    <lineage>
        <taxon>Bacteria</taxon>
        <taxon>Pseudomonadati</taxon>
        <taxon>Pseudomonadota</taxon>
        <taxon>Gammaproteobacteria</taxon>
        <taxon>Acidiferrobacterales</taxon>
        <taxon>Acidiferrobacteraceae</taxon>
        <taxon>Sulfuricaulis</taxon>
    </lineage>
</organism>
<evidence type="ECO:0000256" key="5">
    <source>
        <dbReference type="ARBA" id="ARBA00023136"/>
    </source>
</evidence>
<dbReference type="PANTHER" id="PTHR42911:SF1">
    <property type="entry name" value="MODULATOR OF FTSH PROTEASE HFLC"/>
    <property type="match status" value="1"/>
</dbReference>
<dbReference type="OrthoDB" id="9812991at2"/>
<dbReference type="InParanoid" id="A0A1B4XFN0"/>
<evidence type="ECO:0000313" key="8">
    <source>
        <dbReference type="EMBL" id="BAV33615.1"/>
    </source>
</evidence>
<proteinExistence type="inferred from homology"/>
<dbReference type="Proteomes" id="UP000243180">
    <property type="component" value="Chromosome"/>
</dbReference>
<dbReference type="AlphaFoldDB" id="A0A1B4XFN0"/>
<name>A0A1B4XFN0_9GAMM</name>
<dbReference type="InterPro" id="IPR001972">
    <property type="entry name" value="Stomatin_HflK_fam"/>
</dbReference>
<keyword evidence="4" id="KW-1133">Transmembrane helix</keyword>
<dbReference type="InterPro" id="IPR001107">
    <property type="entry name" value="Band_7"/>
</dbReference>
<keyword evidence="5" id="KW-0472">Membrane</keyword>
<dbReference type="SUPFAM" id="SSF117892">
    <property type="entry name" value="Band 7/SPFH domain"/>
    <property type="match status" value="1"/>
</dbReference>
<dbReference type="Gene3D" id="3.30.479.30">
    <property type="entry name" value="Band 7 domain"/>
    <property type="match status" value="1"/>
</dbReference>
<dbReference type="InterPro" id="IPR036013">
    <property type="entry name" value="Band_7/SPFH_dom_sf"/>
</dbReference>
<evidence type="ECO:0000256" key="2">
    <source>
        <dbReference type="ARBA" id="ARBA00007862"/>
    </source>
</evidence>
<evidence type="ECO:0000256" key="3">
    <source>
        <dbReference type="ARBA" id="ARBA00022692"/>
    </source>
</evidence>